<comment type="caution">
    <text evidence="2">The sequence shown here is derived from an EMBL/GenBank/DDBJ whole genome shotgun (WGS) entry which is preliminary data.</text>
</comment>
<feature type="transmembrane region" description="Helical" evidence="1">
    <location>
        <begin position="14"/>
        <end position="36"/>
    </location>
</feature>
<organism evidence="2 3">
    <name type="scientific">Marinilabilia salmonicolor</name>
    <dbReference type="NCBI Taxonomy" id="989"/>
    <lineage>
        <taxon>Bacteria</taxon>
        <taxon>Pseudomonadati</taxon>
        <taxon>Bacteroidota</taxon>
        <taxon>Bacteroidia</taxon>
        <taxon>Marinilabiliales</taxon>
        <taxon>Marinilabiliaceae</taxon>
        <taxon>Marinilabilia</taxon>
    </lineage>
</organism>
<evidence type="ECO:0000313" key="3">
    <source>
        <dbReference type="Proteomes" id="UP000252733"/>
    </source>
</evidence>
<feature type="transmembrane region" description="Helical" evidence="1">
    <location>
        <begin position="51"/>
        <end position="71"/>
    </location>
</feature>
<dbReference type="AlphaFoldDB" id="A0A368VCK6"/>
<sequence length="75" mass="8493">MRFIKIKRSHRKRYSIIAIMLGVLLILSNGTAYLILELSNQFDNVFTGSALHPLVLVAIGVLLALIGVFYYRKTK</sequence>
<keyword evidence="3" id="KW-1185">Reference proteome</keyword>
<accession>A0A368VCK6</accession>
<keyword evidence="1" id="KW-0812">Transmembrane</keyword>
<evidence type="ECO:0000313" key="2">
    <source>
        <dbReference type="EMBL" id="RCW38856.1"/>
    </source>
</evidence>
<gene>
    <name evidence="2" type="ORF">DFO77_10210</name>
</gene>
<protein>
    <submittedName>
        <fullName evidence="2">Uncharacterized protein</fullName>
    </submittedName>
</protein>
<name>A0A368VCK6_9BACT</name>
<keyword evidence="1" id="KW-0472">Membrane</keyword>
<dbReference type="EMBL" id="QPIZ01000002">
    <property type="protein sequence ID" value="RCW38856.1"/>
    <property type="molecule type" value="Genomic_DNA"/>
</dbReference>
<reference evidence="2 3" key="1">
    <citation type="submission" date="2018-07" db="EMBL/GenBank/DDBJ databases">
        <title>Freshwater and sediment microbial communities from various areas in North America, analyzing microbe dynamics in response to fracking.</title>
        <authorList>
            <person name="Lamendella R."/>
        </authorList>
    </citation>
    <scope>NUCLEOTIDE SEQUENCE [LARGE SCALE GENOMIC DNA]</scope>
    <source>
        <strain evidence="2 3">160A</strain>
    </source>
</reference>
<dbReference type="Proteomes" id="UP000252733">
    <property type="component" value="Unassembled WGS sequence"/>
</dbReference>
<keyword evidence="1" id="KW-1133">Transmembrane helix</keyword>
<proteinExistence type="predicted"/>
<evidence type="ECO:0000256" key="1">
    <source>
        <dbReference type="SAM" id="Phobius"/>
    </source>
</evidence>